<organism evidence="1 2">
    <name type="scientific">Hyalomma marginatum</name>
    <dbReference type="NCBI Taxonomy" id="34627"/>
    <lineage>
        <taxon>Eukaryota</taxon>
        <taxon>Metazoa</taxon>
        <taxon>Ecdysozoa</taxon>
        <taxon>Arthropoda</taxon>
        <taxon>Chelicerata</taxon>
        <taxon>Arachnida</taxon>
        <taxon>Acari</taxon>
        <taxon>Parasitiformes</taxon>
        <taxon>Ixodida</taxon>
        <taxon>Ixodoidea</taxon>
        <taxon>Ixodidae</taxon>
        <taxon>Hyalomminae</taxon>
        <taxon>Hyalomma</taxon>
    </lineage>
</organism>
<keyword evidence="2" id="KW-1185">Reference proteome</keyword>
<sequence length="125" mass="13586">MVGGIVSAIVIVGLGIIYKRLQHVPHHGDAHVLGKLVLPGAAAGGAVMMAQMARDLNDPNLPGAHRQPGWDSSKYDVNTYEEVDEVLYNLDVTLNKLHYEDADVSVINDDSYITPNTVNYEENSS</sequence>
<evidence type="ECO:0000313" key="1">
    <source>
        <dbReference type="EMBL" id="CAG7589408.1"/>
    </source>
</evidence>
<accession>A0A8S4BTN7</accession>
<proteinExistence type="predicted"/>
<evidence type="ECO:0000313" key="2">
    <source>
        <dbReference type="Proteomes" id="UP000837675"/>
    </source>
</evidence>
<protein>
    <submittedName>
        <fullName evidence="1">Uncharacterized protein</fullName>
    </submittedName>
</protein>
<dbReference type="Proteomes" id="UP000837675">
    <property type="component" value="Unassembled WGS sequence"/>
</dbReference>
<name>A0A8S4BTN7_9ACAR</name>
<reference evidence="1" key="1">
    <citation type="submission" date="2021-06" db="EMBL/GenBank/DDBJ databases">
        <authorList>
            <person name="Nardi T."/>
            <person name="Nardi T."/>
        </authorList>
    </citation>
    <scope>NUCLEOTIDE SEQUENCE</scope>
</reference>
<dbReference type="EMBL" id="CAJVAF010000038">
    <property type="protein sequence ID" value="CAG7589408.1"/>
    <property type="molecule type" value="Genomic_DNA"/>
</dbReference>
<comment type="caution">
    <text evidence="1">The sequence shown here is derived from an EMBL/GenBank/DDBJ whole genome shotgun (WGS) entry which is preliminary data.</text>
</comment>
<dbReference type="AlphaFoldDB" id="A0A8S4BTN7"/>
<gene>
    <name evidence="1" type="ORF">MHYMCMPASI_00139</name>
</gene>